<sequence length="197" mass="22937">MKESLKERRVRFILIGFFMFLIVSAFLYRFDQQQVHVKQYPSMALVLEQSNQARVNPVVALYEYIHNQHVLAIYEVESSNRFRFKARHAIELKDAPDRLLPDVTGEGIWANVRGDWIYFTQNLQEEKRDPGQRSSDSPFETRFQFDENESIININGKQSITMVIGEKPTGLHSLSENGSLWLVITETDIKIAEIETK</sequence>
<organism evidence="2 3">
    <name type="scientific">Cytobacillus mangrovibacter</name>
    <dbReference type="NCBI Taxonomy" id="3299024"/>
    <lineage>
        <taxon>Bacteria</taxon>
        <taxon>Bacillati</taxon>
        <taxon>Bacillota</taxon>
        <taxon>Bacilli</taxon>
        <taxon>Bacillales</taxon>
        <taxon>Bacillaceae</taxon>
        <taxon>Cytobacillus</taxon>
    </lineage>
</organism>
<reference evidence="2 3" key="1">
    <citation type="submission" date="2024-08" db="EMBL/GenBank/DDBJ databases">
        <title>Two novel Cytobacillus novel species.</title>
        <authorList>
            <person name="Liu G."/>
        </authorList>
    </citation>
    <scope>NUCLEOTIDE SEQUENCE [LARGE SCALE GENOMIC DNA]</scope>
    <source>
        <strain evidence="2 3">FJAT-53684</strain>
    </source>
</reference>
<dbReference type="EMBL" id="JBIACJ010000005">
    <property type="protein sequence ID" value="MFE8697035.1"/>
    <property type="molecule type" value="Genomic_DNA"/>
</dbReference>
<gene>
    <name evidence="2" type="ORF">ACFYKT_11880</name>
</gene>
<proteinExistence type="predicted"/>
<keyword evidence="1" id="KW-1133">Transmembrane helix</keyword>
<evidence type="ECO:0008006" key="4">
    <source>
        <dbReference type="Google" id="ProtNLM"/>
    </source>
</evidence>
<dbReference type="RefSeq" id="WP_389219704.1">
    <property type="nucleotide sequence ID" value="NZ_JBIACJ010000005.1"/>
</dbReference>
<keyword evidence="1" id="KW-0812">Transmembrane</keyword>
<feature type="transmembrane region" description="Helical" evidence="1">
    <location>
        <begin position="12"/>
        <end position="30"/>
    </location>
</feature>
<keyword evidence="1" id="KW-0472">Membrane</keyword>
<accession>A0ABW6K239</accession>
<protein>
    <recommendedName>
        <fullName evidence="4">DUF5050 domain-containing protein</fullName>
    </recommendedName>
</protein>
<evidence type="ECO:0000313" key="2">
    <source>
        <dbReference type="EMBL" id="MFE8697035.1"/>
    </source>
</evidence>
<evidence type="ECO:0000256" key="1">
    <source>
        <dbReference type="SAM" id="Phobius"/>
    </source>
</evidence>
<dbReference type="Proteomes" id="UP001601058">
    <property type="component" value="Unassembled WGS sequence"/>
</dbReference>
<evidence type="ECO:0000313" key="3">
    <source>
        <dbReference type="Proteomes" id="UP001601058"/>
    </source>
</evidence>
<name>A0ABW6K239_9BACI</name>
<keyword evidence="3" id="KW-1185">Reference proteome</keyword>
<comment type="caution">
    <text evidence="2">The sequence shown here is derived from an EMBL/GenBank/DDBJ whole genome shotgun (WGS) entry which is preliminary data.</text>
</comment>